<gene>
    <name evidence="1" type="ORF">Lwal_0070</name>
</gene>
<reference evidence="1 2" key="1">
    <citation type="submission" date="2015-11" db="EMBL/GenBank/DDBJ databases">
        <title>Genomic analysis of 38 Legionella species identifies large and diverse effector repertoires.</title>
        <authorList>
            <person name="Burstein D."/>
            <person name="Amaro F."/>
            <person name="Zusman T."/>
            <person name="Lifshitz Z."/>
            <person name="Cohen O."/>
            <person name="Gilbert J.A."/>
            <person name="Pupko T."/>
            <person name="Shuman H.A."/>
            <person name="Segal G."/>
        </authorList>
    </citation>
    <scope>NUCLEOTIDE SEQUENCE [LARGE SCALE GENOMIC DNA]</scope>
    <source>
        <strain evidence="1 2">ATCC 51914</strain>
    </source>
</reference>
<accession>A0A0W1AP38</accession>
<keyword evidence="2" id="KW-1185">Reference proteome</keyword>
<name>A0A0W1AP38_9GAMM</name>
<protein>
    <submittedName>
        <fullName evidence="1">Uncharacterized protein</fullName>
    </submittedName>
</protein>
<dbReference type="PATRIC" id="fig|66969.6.peg.78"/>
<evidence type="ECO:0000313" key="1">
    <source>
        <dbReference type="EMBL" id="KTD83082.1"/>
    </source>
</evidence>
<sequence>MDAFTIRNHLTKLVISCLLLACSLFISESLYAKSFNRDITPITYSDRGIQTAYIYIGPSYYRPYYRGYYYRPYYYRNYYNPYYYRPYYYRPYYYRTYYYRW</sequence>
<organism evidence="1 2">
    <name type="scientific">Legionella waltersii</name>
    <dbReference type="NCBI Taxonomy" id="66969"/>
    <lineage>
        <taxon>Bacteria</taxon>
        <taxon>Pseudomonadati</taxon>
        <taxon>Pseudomonadota</taxon>
        <taxon>Gammaproteobacteria</taxon>
        <taxon>Legionellales</taxon>
        <taxon>Legionellaceae</taxon>
        <taxon>Legionella</taxon>
    </lineage>
</organism>
<dbReference type="STRING" id="66969.Lwal_0070"/>
<proteinExistence type="predicted"/>
<dbReference type="AlphaFoldDB" id="A0A0W1AP38"/>
<dbReference type="EMBL" id="LNZB01000002">
    <property type="protein sequence ID" value="KTD83082.1"/>
    <property type="molecule type" value="Genomic_DNA"/>
</dbReference>
<evidence type="ECO:0000313" key="2">
    <source>
        <dbReference type="Proteomes" id="UP000054729"/>
    </source>
</evidence>
<dbReference type="RefSeq" id="WP_083499996.1">
    <property type="nucleotide sequence ID" value="NZ_CAAAIQ010000029.1"/>
</dbReference>
<dbReference type="Proteomes" id="UP000054729">
    <property type="component" value="Unassembled WGS sequence"/>
</dbReference>
<comment type="caution">
    <text evidence="1">The sequence shown here is derived from an EMBL/GenBank/DDBJ whole genome shotgun (WGS) entry which is preliminary data.</text>
</comment>